<evidence type="ECO:0000313" key="3">
    <source>
        <dbReference type="Proteomes" id="UP000007382"/>
    </source>
</evidence>
<dbReference type="OrthoDB" id="329419at2"/>
<dbReference type="PATRIC" id="fig|1162668.3.peg.1426"/>
<sequence>MASDVGGRNNTASGQGSRPAVEWSTSPHEADLTRFTRVIEKELSSGRTHQKYDRLVIVALPEFVGKLRECLDNKVQETILQTIAKDYTGLSPKEMREKINAVILL</sequence>
<gene>
    <name evidence="2" type="ordered locus">LFE_1227</name>
</gene>
<reference evidence="3" key="2">
    <citation type="submission" date="2012-03" db="EMBL/GenBank/DDBJ databases">
        <title>The complete genome sequence of the pioneer microbe on fresh volcanic deposit, Leptospirillum ferrooxidans strain C2-3.</title>
        <authorList>
            <person name="Fujimura R."/>
            <person name="Sato Y."/>
            <person name="Nishizawa T."/>
            <person name="Nanba K."/>
            <person name="Oshima K."/>
            <person name="Hattori M."/>
            <person name="Kamijo T."/>
            <person name="Ohta H."/>
        </authorList>
    </citation>
    <scope>NUCLEOTIDE SEQUENCE [LARGE SCALE GENOMIC DNA]</scope>
    <source>
        <strain evidence="3">C2-3</strain>
    </source>
</reference>
<dbReference type="AlphaFoldDB" id="I0INR3"/>
<protein>
    <recommendedName>
        <fullName evidence="4">Host attachment protein</fullName>
    </recommendedName>
</protein>
<dbReference type="STRING" id="1162668.LFE_1227"/>
<dbReference type="Proteomes" id="UP000007382">
    <property type="component" value="Chromosome"/>
</dbReference>
<accession>I0INR3</accession>
<evidence type="ECO:0008006" key="4">
    <source>
        <dbReference type="Google" id="ProtNLM"/>
    </source>
</evidence>
<keyword evidence="3" id="KW-1185">Reference proteome</keyword>
<evidence type="ECO:0000256" key="1">
    <source>
        <dbReference type="SAM" id="MobiDB-lite"/>
    </source>
</evidence>
<dbReference type="Pfam" id="PF10116">
    <property type="entry name" value="Host_attach"/>
    <property type="match status" value="1"/>
</dbReference>
<dbReference type="RefSeq" id="WP_014449401.1">
    <property type="nucleotide sequence ID" value="NC_017094.1"/>
</dbReference>
<dbReference type="eggNOG" id="COG5622">
    <property type="taxonomic scope" value="Bacteria"/>
</dbReference>
<organism evidence="2 3">
    <name type="scientific">Leptospirillum ferrooxidans (strain C2-3)</name>
    <dbReference type="NCBI Taxonomy" id="1162668"/>
    <lineage>
        <taxon>Bacteria</taxon>
        <taxon>Pseudomonadati</taxon>
        <taxon>Nitrospirota</taxon>
        <taxon>Nitrospiria</taxon>
        <taxon>Nitrospirales</taxon>
        <taxon>Nitrospiraceae</taxon>
        <taxon>Leptospirillum</taxon>
    </lineage>
</organism>
<dbReference type="InterPro" id="IPR019291">
    <property type="entry name" value="Host_attachment_protein"/>
</dbReference>
<dbReference type="KEGG" id="lfc:LFE_1227"/>
<dbReference type="HOGENOM" id="CLU_105864_2_2_0"/>
<reference evidence="2 3" key="1">
    <citation type="journal article" date="2012" name="J. Bacteriol.">
        <title>Complete Genome Sequence of Leptospirillum ferrooxidans Strain C2-3, Isolated from a Fresh Volcanic Ash Deposit on the Island of Miyake, Japan.</title>
        <authorList>
            <person name="Fujimura R."/>
            <person name="Sato Y."/>
            <person name="Nishizawa T."/>
            <person name="Oshima K."/>
            <person name="Kim S.-W."/>
            <person name="Hattori M."/>
            <person name="Kamijo T."/>
            <person name="Ohta H."/>
        </authorList>
    </citation>
    <scope>NUCLEOTIDE SEQUENCE [LARGE SCALE GENOMIC DNA]</scope>
    <source>
        <strain evidence="2 3">C2-3</strain>
    </source>
</reference>
<proteinExistence type="predicted"/>
<feature type="region of interest" description="Disordered" evidence="1">
    <location>
        <begin position="1"/>
        <end position="28"/>
    </location>
</feature>
<name>I0INR3_LEPFC</name>
<dbReference type="EMBL" id="AP012342">
    <property type="protein sequence ID" value="BAM06912.1"/>
    <property type="molecule type" value="Genomic_DNA"/>
</dbReference>
<evidence type="ECO:0000313" key="2">
    <source>
        <dbReference type="EMBL" id="BAM06912.1"/>
    </source>
</evidence>